<accession>A0ABW0WAN9</accession>
<keyword evidence="3" id="KW-1185">Reference proteome</keyword>
<feature type="region of interest" description="Disordered" evidence="1">
    <location>
        <begin position="267"/>
        <end position="324"/>
    </location>
</feature>
<feature type="compositionally biased region" description="Low complexity" evidence="1">
    <location>
        <begin position="304"/>
        <end position="320"/>
    </location>
</feature>
<gene>
    <name evidence="2" type="ORF">ACFPYJ_32675</name>
</gene>
<dbReference type="EMBL" id="JBHSOW010000137">
    <property type="protein sequence ID" value="MFC5653786.1"/>
    <property type="molecule type" value="Genomic_DNA"/>
</dbReference>
<evidence type="ECO:0000313" key="3">
    <source>
        <dbReference type="Proteomes" id="UP001596047"/>
    </source>
</evidence>
<evidence type="ECO:0000256" key="1">
    <source>
        <dbReference type="SAM" id="MobiDB-lite"/>
    </source>
</evidence>
<reference evidence="3" key="1">
    <citation type="journal article" date="2019" name="Int. J. Syst. Evol. Microbiol.">
        <title>The Global Catalogue of Microorganisms (GCM) 10K type strain sequencing project: providing services to taxonomists for standard genome sequencing and annotation.</title>
        <authorList>
            <consortium name="The Broad Institute Genomics Platform"/>
            <consortium name="The Broad Institute Genome Sequencing Center for Infectious Disease"/>
            <person name="Wu L."/>
            <person name="Ma J."/>
        </authorList>
    </citation>
    <scope>NUCLEOTIDE SEQUENCE [LARGE SCALE GENOMIC DNA]</scope>
    <source>
        <strain evidence="3">CGMCC 1.3240</strain>
    </source>
</reference>
<feature type="compositionally biased region" description="Polar residues" evidence="1">
    <location>
        <begin position="65"/>
        <end position="74"/>
    </location>
</feature>
<protein>
    <submittedName>
        <fullName evidence="2">Uncharacterized protein</fullName>
    </submittedName>
</protein>
<dbReference type="RefSeq" id="WP_379192701.1">
    <property type="nucleotide sequence ID" value="NZ_JBHSOW010000137.1"/>
</dbReference>
<feature type="region of interest" description="Disordered" evidence="1">
    <location>
        <begin position="212"/>
        <end position="232"/>
    </location>
</feature>
<proteinExistence type="predicted"/>
<dbReference type="Proteomes" id="UP001596047">
    <property type="component" value="Unassembled WGS sequence"/>
</dbReference>
<evidence type="ECO:0000313" key="2">
    <source>
        <dbReference type="EMBL" id="MFC5653786.1"/>
    </source>
</evidence>
<sequence>MNLRSTLFKNRTRLFAIGVATFISLFCLNLDSKKAEAADGGLLPLGNSVGSVQVTDQDQRKQKPESQIQTNSSFLKNTSQEPIQALGVKQAVPQLKVDIPVVNLTTPETVGDTATKALTNVSDIASKTTAAVSDPAAKAVTNVSDIASKTTAAVSDPAAKAVTNVSDIASKTTAAVSDTAAKAVTNVSDIASKTTAAVSNTAAKAVTNLSDMTSKPPVVEPVSPIPKSSGSSPAIAYLQQTKMSEPLMGEGKNKKNSKADMHSVTIKSLNGSKRQQQPFPKSLPEKHSDVPVLPPAPILRGENHSSGSSSRDNGGSNSFGKQSMVESPLLDVSLPQYTGQLFNRRDIGINQWSQPPPVKPPQSTFFS</sequence>
<organism evidence="2 3">
    <name type="scientific">Paenibacillus solisilvae</name>
    <dbReference type="NCBI Taxonomy" id="2486751"/>
    <lineage>
        <taxon>Bacteria</taxon>
        <taxon>Bacillati</taxon>
        <taxon>Bacillota</taxon>
        <taxon>Bacilli</taxon>
        <taxon>Bacillales</taxon>
        <taxon>Paenibacillaceae</taxon>
        <taxon>Paenibacillus</taxon>
    </lineage>
</organism>
<name>A0ABW0WAN9_9BACL</name>
<comment type="caution">
    <text evidence="2">The sequence shown here is derived from an EMBL/GenBank/DDBJ whole genome shotgun (WGS) entry which is preliminary data.</text>
</comment>
<feature type="region of interest" description="Disordered" evidence="1">
    <location>
        <begin position="348"/>
        <end position="367"/>
    </location>
</feature>
<feature type="compositionally biased region" description="Polar residues" evidence="1">
    <location>
        <begin position="267"/>
        <end position="279"/>
    </location>
</feature>
<feature type="region of interest" description="Disordered" evidence="1">
    <location>
        <begin position="53"/>
        <end position="74"/>
    </location>
</feature>